<evidence type="ECO:0000313" key="1">
    <source>
        <dbReference type="EMBL" id="NYE43450.1"/>
    </source>
</evidence>
<dbReference type="Proteomes" id="UP000530403">
    <property type="component" value="Unassembled WGS sequence"/>
</dbReference>
<protein>
    <submittedName>
        <fullName evidence="1">Uncharacterized protein</fullName>
    </submittedName>
</protein>
<sequence>MMGFEKPPTMLSHGKLPYPAGTLVADTTSERTGHLVGVIEERTKDGGRVVSCQAFMRPQGGGLEWDVPLDRIKPVEGQS</sequence>
<dbReference type="AlphaFoldDB" id="A0A7Y9KYD3"/>
<reference evidence="1 2" key="1">
    <citation type="submission" date="2020-07" db="EMBL/GenBank/DDBJ databases">
        <title>Sequencing the genomes of 1000 actinobacteria strains.</title>
        <authorList>
            <person name="Klenk H.-P."/>
        </authorList>
    </citation>
    <scope>NUCLEOTIDE SEQUENCE [LARGE SCALE GENOMIC DNA]</scope>
    <source>
        <strain evidence="1 2">DSM 41455</strain>
    </source>
</reference>
<dbReference type="EMBL" id="JACCCF010000001">
    <property type="protein sequence ID" value="NYE43450.1"/>
    <property type="molecule type" value="Genomic_DNA"/>
</dbReference>
<accession>A0A7Y9KYD3</accession>
<name>A0A7Y9KYD3_9ACTN</name>
<evidence type="ECO:0000313" key="2">
    <source>
        <dbReference type="Proteomes" id="UP000530403"/>
    </source>
</evidence>
<comment type="caution">
    <text evidence="1">The sequence shown here is derived from an EMBL/GenBank/DDBJ whole genome shotgun (WGS) entry which is preliminary data.</text>
</comment>
<organism evidence="1 2">
    <name type="scientific">Streptomyces fulvorobeus</name>
    <dbReference type="NCBI Taxonomy" id="284028"/>
    <lineage>
        <taxon>Bacteria</taxon>
        <taxon>Bacillati</taxon>
        <taxon>Actinomycetota</taxon>
        <taxon>Actinomycetes</taxon>
        <taxon>Kitasatosporales</taxon>
        <taxon>Streptomycetaceae</taxon>
        <taxon>Streptomyces</taxon>
    </lineage>
</organism>
<gene>
    <name evidence="1" type="ORF">HEB29_004461</name>
</gene>
<proteinExistence type="predicted"/>